<dbReference type="Gene3D" id="1.10.1270.20">
    <property type="entry name" value="tRNA(m1g37)methyltransferase, domain 2"/>
    <property type="match status" value="1"/>
</dbReference>
<evidence type="ECO:0000313" key="20">
    <source>
        <dbReference type="Proteomes" id="UP000004736"/>
    </source>
</evidence>
<organism evidence="19 20">
    <name type="scientific">Dialister invisus DSM 15470</name>
    <dbReference type="NCBI Taxonomy" id="592028"/>
    <lineage>
        <taxon>Bacteria</taxon>
        <taxon>Bacillati</taxon>
        <taxon>Bacillota</taxon>
        <taxon>Negativicutes</taxon>
        <taxon>Veillonellales</taxon>
        <taxon>Veillonellaceae</taxon>
        <taxon>Dialister</taxon>
    </lineage>
</organism>
<evidence type="ECO:0000313" key="19">
    <source>
        <dbReference type="EMBL" id="EEW97840.1"/>
    </source>
</evidence>
<dbReference type="NCBIfam" id="NF000648">
    <property type="entry name" value="PRK00026.1"/>
    <property type="match status" value="1"/>
</dbReference>
<evidence type="ECO:0000256" key="3">
    <source>
        <dbReference type="ARBA" id="ARBA00007630"/>
    </source>
</evidence>
<keyword evidence="20" id="KW-1185">Reference proteome</keyword>
<dbReference type="InterPro" id="IPR029028">
    <property type="entry name" value="Alpha/beta_knot_MTases"/>
</dbReference>
<comment type="function">
    <text evidence="1 15 17">Specifically methylates guanosine-37 in various tRNAs.</text>
</comment>
<comment type="similarity">
    <text evidence="3 15 17">Belongs to the RNA methyltransferase TrmD family.</text>
</comment>
<dbReference type="HAMAP" id="MF_00605">
    <property type="entry name" value="TrmD"/>
    <property type="match status" value="1"/>
</dbReference>
<dbReference type="PANTHER" id="PTHR46417:SF1">
    <property type="entry name" value="TRNA (GUANINE-N(1)-)-METHYLTRANSFERASE"/>
    <property type="match status" value="1"/>
</dbReference>
<comment type="subcellular location">
    <subcellularLocation>
        <location evidence="2 15 17">Cytoplasm</location>
    </subcellularLocation>
</comment>
<keyword evidence="10 15" id="KW-0949">S-adenosyl-L-methionine</keyword>
<dbReference type="NCBIfam" id="TIGR00088">
    <property type="entry name" value="trmD"/>
    <property type="match status" value="1"/>
</dbReference>
<gene>
    <name evidence="15 19" type="primary">trmD</name>
    <name evidence="19" type="ORF">GCWU000321_01836</name>
</gene>
<dbReference type="PANTHER" id="PTHR46417">
    <property type="entry name" value="TRNA (GUANINE-N(1)-)-METHYLTRANSFERASE"/>
    <property type="match status" value="1"/>
</dbReference>
<evidence type="ECO:0000256" key="16">
    <source>
        <dbReference type="PIRSR" id="PIRSR000386-1"/>
    </source>
</evidence>
<feature type="domain" description="tRNA methyltransferase TRMD/TRM10-type" evidence="18">
    <location>
        <begin position="5"/>
        <end position="230"/>
    </location>
</feature>
<dbReference type="GO" id="GO:0002939">
    <property type="term" value="P:tRNA N1-guanine methylation"/>
    <property type="evidence" value="ECO:0007669"/>
    <property type="project" value="TreeGrafter"/>
</dbReference>
<evidence type="ECO:0000256" key="7">
    <source>
        <dbReference type="ARBA" id="ARBA00022490"/>
    </source>
</evidence>
<evidence type="ECO:0000256" key="15">
    <source>
        <dbReference type="HAMAP-Rule" id="MF_00605"/>
    </source>
</evidence>
<evidence type="ECO:0000256" key="4">
    <source>
        <dbReference type="ARBA" id="ARBA00011738"/>
    </source>
</evidence>
<evidence type="ECO:0000256" key="10">
    <source>
        <dbReference type="ARBA" id="ARBA00022691"/>
    </source>
</evidence>
<keyword evidence="11 15" id="KW-0819">tRNA processing</keyword>
<accession>C9LQK4</accession>
<protein>
    <recommendedName>
        <fullName evidence="6 15">tRNA (guanine-N(1)-)-methyltransferase</fullName>
        <ecNumber evidence="5 15">2.1.1.228</ecNumber>
    </recommendedName>
    <alternativeName>
        <fullName evidence="12 15">M1G-methyltransferase</fullName>
    </alternativeName>
    <alternativeName>
        <fullName evidence="13 15">tRNA [GM37] methyltransferase</fullName>
    </alternativeName>
</protein>
<evidence type="ECO:0000256" key="17">
    <source>
        <dbReference type="RuleBase" id="RU003464"/>
    </source>
</evidence>
<feature type="binding site" evidence="15 16">
    <location>
        <begin position="138"/>
        <end position="143"/>
    </location>
    <ligand>
        <name>S-adenosyl-L-methionine</name>
        <dbReference type="ChEBI" id="CHEBI:59789"/>
    </ligand>
</feature>
<evidence type="ECO:0000256" key="5">
    <source>
        <dbReference type="ARBA" id="ARBA00012807"/>
    </source>
</evidence>
<feature type="binding site" evidence="15 16">
    <location>
        <position position="118"/>
    </location>
    <ligand>
        <name>S-adenosyl-L-methionine</name>
        <dbReference type="ChEBI" id="CHEBI:59789"/>
    </ligand>
</feature>
<dbReference type="InterPro" id="IPR023148">
    <property type="entry name" value="tRNA_m1G_MeTrfase_C_sf"/>
</dbReference>
<dbReference type="PIRSF" id="PIRSF000386">
    <property type="entry name" value="tRNA_mtase"/>
    <property type="match status" value="1"/>
</dbReference>
<keyword evidence="9 15" id="KW-0808">Transferase</keyword>
<dbReference type="EMBL" id="ACIM02000001">
    <property type="protein sequence ID" value="EEW97840.1"/>
    <property type="molecule type" value="Genomic_DNA"/>
</dbReference>
<sequence length="252" mass="28162">MGINMKIDILSLFPEFIEAFFRQSMIKRALDAGLIEMAVTDPREFSHSRHHQVDDTIYGGGAGMLMQCGPLFEACESVLPQKGPRDRVVFLSPAGIPFTQDKAKELYRDYNHLVLICGHYEGVDHRVEEHLADELISIGDYVLTGGELGAMVISDAVARMVPGVLGDAGSAAGDSFYEPILEYPQYTKPVDYRGWKVPEILVSGHHANIARWRRKEALRRTLKCRPDLLAKLQMTAEDKKLMAEIAGEEEES</sequence>
<dbReference type="InterPro" id="IPR002649">
    <property type="entry name" value="tRNA_m1G_MeTrfase_TrmD"/>
</dbReference>
<dbReference type="AlphaFoldDB" id="C9LQK4"/>
<dbReference type="InterPro" id="IPR029026">
    <property type="entry name" value="tRNA_m1G_MTases_N"/>
</dbReference>
<dbReference type="SUPFAM" id="SSF75217">
    <property type="entry name" value="alpha/beta knot"/>
    <property type="match status" value="1"/>
</dbReference>
<comment type="catalytic activity">
    <reaction evidence="14 15 17">
        <text>guanosine(37) in tRNA + S-adenosyl-L-methionine = N(1)-methylguanosine(37) in tRNA + S-adenosyl-L-homocysteine + H(+)</text>
        <dbReference type="Rhea" id="RHEA:36899"/>
        <dbReference type="Rhea" id="RHEA-COMP:10145"/>
        <dbReference type="Rhea" id="RHEA-COMP:10147"/>
        <dbReference type="ChEBI" id="CHEBI:15378"/>
        <dbReference type="ChEBI" id="CHEBI:57856"/>
        <dbReference type="ChEBI" id="CHEBI:59789"/>
        <dbReference type="ChEBI" id="CHEBI:73542"/>
        <dbReference type="ChEBI" id="CHEBI:74269"/>
        <dbReference type="EC" id="2.1.1.228"/>
    </reaction>
</comment>
<dbReference type="EC" id="2.1.1.228" evidence="5 15"/>
<dbReference type="eggNOG" id="COG0336">
    <property type="taxonomic scope" value="Bacteria"/>
</dbReference>
<comment type="subunit">
    <text evidence="4 15 17">Homodimer.</text>
</comment>
<dbReference type="CDD" id="cd18080">
    <property type="entry name" value="TrmD-like"/>
    <property type="match status" value="1"/>
</dbReference>
<name>C9LQK4_9FIRM</name>
<dbReference type="FunFam" id="3.40.1280.10:FF:000001">
    <property type="entry name" value="tRNA (guanine-N(1)-)-methyltransferase"/>
    <property type="match status" value="1"/>
</dbReference>
<keyword evidence="8 15" id="KW-0489">Methyltransferase</keyword>
<evidence type="ECO:0000256" key="12">
    <source>
        <dbReference type="ARBA" id="ARBA00029736"/>
    </source>
</evidence>
<evidence type="ECO:0000256" key="1">
    <source>
        <dbReference type="ARBA" id="ARBA00002634"/>
    </source>
</evidence>
<evidence type="ECO:0000259" key="18">
    <source>
        <dbReference type="Pfam" id="PF01746"/>
    </source>
</evidence>
<comment type="caution">
    <text evidence="19">The sequence shown here is derived from an EMBL/GenBank/DDBJ whole genome shotgun (WGS) entry which is preliminary data.</text>
</comment>
<dbReference type="STRING" id="592028.GCWU000321_01836"/>
<dbReference type="FunFam" id="1.10.1270.20:FF:000001">
    <property type="entry name" value="tRNA (guanine-N(1)-)-methyltransferase"/>
    <property type="match status" value="1"/>
</dbReference>
<dbReference type="InterPro" id="IPR016009">
    <property type="entry name" value="tRNA_MeTrfase_TRMD/TRM10"/>
</dbReference>
<evidence type="ECO:0000256" key="2">
    <source>
        <dbReference type="ARBA" id="ARBA00004496"/>
    </source>
</evidence>
<evidence type="ECO:0000256" key="6">
    <source>
        <dbReference type="ARBA" id="ARBA00014679"/>
    </source>
</evidence>
<evidence type="ECO:0000256" key="8">
    <source>
        <dbReference type="ARBA" id="ARBA00022603"/>
    </source>
</evidence>
<evidence type="ECO:0000256" key="13">
    <source>
        <dbReference type="ARBA" id="ARBA00033392"/>
    </source>
</evidence>
<reference evidence="19" key="1">
    <citation type="submission" date="2009-09" db="EMBL/GenBank/DDBJ databases">
        <authorList>
            <person name="Weinstock G."/>
            <person name="Sodergren E."/>
            <person name="Clifton S."/>
            <person name="Fulton L."/>
            <person name="Fulton B."/>
            <person name="Courtney L."/>
            <person name="Fronick C."/>
            <person name="Harrison M."/>
            <person name="Strong C."/>
            <person name="Farmer C."/>
            <person name="Delahaunty K."/>
            <person name="Markovic C."/>
            <person name="Hall O."/>
            <person name="Minx P."/>
            <person name="Tomlinson C."/>
            <person name="Mitreva M."/>
            <person name="Nelson J."/>
            <person name="Hou S."/>
            <person name="Wollam A."/>
            <person name="Pepin K.H."/>
            <person name="Johnson M."/>
            <person name="Bhonagiri V."/>
            <person name="Nash W.E."/>
            <person name="Warren W."/>
            <person name="Chinwalla A."/>
            <person name="Mardis E.R."/>
            <person name="Wilson R.K."/>
        </authorList>
    </citation>
    <scope>NUCLEOTIDE SEQUENCE [LARGE SCALE GENOMIC DNA]</scope>
    <source>
        <strain evidence="19">DSM 15470</strain>
    </source>
</reference>
<dbReference type="HOGENOM" id="CLU_047363_0_1_9"/>
<dbReference type="Pfam" id="PF01746">
    <property type="entry name" value="tRNA_m1G_MT"/>
    <property type="match status" value="1"/>
</dbReference>
<dbReference type="Gene3D" id="3.40.1280.10">
    <property type="match status" value="1"/>
</dbReference>
<dbReference type="GO" id="GO:0005829">
    <property type="term" value="C:cytosol"/>
    <property type="evidence" value="ECO:0007669"/>
    <property type="project" value="TreeGrafter"/>
</dbReference>
<evidence type="ECO:0000256" key="9">
    <source>
        <dbReference type="ARBA" id="ARBA00022679"/>
    </source>
</evidence>
<keyword evidence="7 15" id="KW-0963">Cytoplasm</keyword>
<evidence type="ECO:0000256" key="14">
    <source>
        <dbReference type="ARBA" id="ARBA00047783"/>
    </source>
</evidence>
<proteinExistence type="inferred from homology"/>
<dbReference type="Proteomes" id="UP000004736">
    <property type="component" value="Unassembled WGS sequence"/>
</dbReference>
<evidence type="ECO:0000256" key="11">
    <source>
        <dbReference type="ARBA" id="ARBA00022694"/>
    </source>
</evidence>
<dbReference type="GO" id="GO:0052906">
    <property type="term" value="F:tRNA (guanine(37)-N1)-methyltransferase activity"/>
    <property type="evidence" value="ECO:0007669"/>
    <property type="project" value="UniProtKB-UniRule"/>
</dbReference>